<dbReference type="InterPro" id="IPR027268">
    <property type="entry name" value="Peptidase_M4/M1_CTD_sf"/>
</dbReference>
<dbReference type="AlphaFoldDB" id="A0A917HX66"/>
<protein>
    <submittedName>
        <fullName evidence="2">Peptidase M61</fullName>
    </submittedName>
</protein>
<dbReference type="InterPro" id="IPR001478">
    <property type="entry name" value="PDZ"/>
</dbReference>
<dbReference type="Pfam" id="PF17899">
    <property type="entry name" value="Peptidase_M61_N"/>
    <property type="match status" value="1"/>
</dbReference>
<evidence type="ECO:0000313" key="2">
    <source>
        <dbReference type="EMBL" id="GGG95379.1"/>
    </source>
</evidence>
<dbReference type="PIRSF" id="PIRSF016493">
    <property type="entry name" value="Glycyl_aminpptds"/>
    <property type="match status" value="1"/>
</dbReference>
<organism evidence="2 3">
    <name type="scientific">Parapedobacter pyrenivorans</name>
    <dbReference type="NCBI Taxonomy" id="1305674"/>
    <lineage>
        <taxon>Bacteria</taxon>
        <taxon>Pseudomonadati</taxon>
        <taxon>Bacteroidota</taxon>
        <taxon>Sphingobacteriia</taxon>
        <taxon>Sphingobacteriales</taxon>
        <taxon>Sphingobacteriaceae</taxon>
        <taxon>Parapedobacter</taxon>
    </lineage>
</organism>
<dbReference type="SUPFAM" id="SSF55486">
    <property type="entry name" value="Metalloproteases ('zincins'), catalytic domain"/>
    <property type="match status" value="1"/>
</dbReference>
<dbReference type="InterPro" id="IPR007963">
    <property type="entry name" value="Peptidase_M61_catalytic"/>
</dbReference>
<reference evidence="2" key="2">
    <citation type="submission" date="2020-09" db="EMBL/GenBank/DDBJ databases">
        <authorList>
            <person name="Sun Q."/>
            <person name="Zhou Y."/>
        </authorList>
    </citation>
    <scope>NUCLEOTIDE SEQUENCE</scope>
    <source>
        <strain evidence="2">CGMCC 1.12195</strain>
    </source>
</reference>
<dbReference type="Gene3D" id="2.30.42.10">
    <property type="match status" value="1"/>
</dbReference>
<dbReference type="InterPro" id="IPR040756">
    <property type="entry name" value="Peptidase_M61_N"/>
</dbReference>
<dbReference type="Pfam" id="PF13180">
    <property type="entry name" value="PDZ_2"/>
    <property type="match status" value="1"/>
</dbReference>
<dbReference type="SMART" id="SM00228">
    <property type="entry name" value="PDZ"/>
    <property type="match status" value="1"/>
</dbReference>
<proteinExistence type="predicted"/>
<name>A0A917HX66_9SPHI</name>
<dbReference type="PROSITE" id="PS50106">
    <property type="entry name" value="PDZ"/>
    <property type="match status" value="1"/>
</dbReference>
<dbReference type="Pfam" id="PF05299">
    <property type="entry name" value="Peptidase_M61"/>
    <property type="match status" value="1"/>
</dbReference>
<dbReference type="SUPFAM" id="SSF50156">
    <property type="entry name" value="PDZ domain-like"/>
    <property type="match status" value="1"/>
</dbReference>
<feature type="domain" description="PDZ" evidence="1">
    <location>
        <begin position="467"/>
        <end position="520"/>
    </location>
</feature>
<dbReference type="InterPro" id="IPR036034">
    <property type="entry name" value="PDZ_sf"/>
</dbReference>
<gene>
    <name evidence="2" type="ORF">GCM10007415_33220</name>
</gene>
<evidence type="ECO:0000313" key="3">
    <source>
        <dbReference type="Proteomes" id="UP000660862"/>
    </source>
</evidence>
<dbReference type="InterPro" id="IPR024191">
    <property type="entry name" value="Peptidase_M61"/>
</dbReference>
<comment type="caution">
    <text evidence="2">The sequence shown here is derived from an EMBL/GenBank/DDBJ whole genome shotgun (WGS) entry which is preliminary data.</text>
</comment>
<accession>A0A917HX66</accession>
<dbReference type="EMBL" id="BMER01000003">
    <property type="protein sequence ID" value="GGG95379.1"/>
    <property type="molecule type" value="Genomic_DNA"/>
</dbReference>
<evidence type="ECO:0000259" key="1">
    <source>
        <dbReference type="PROSITE" id="PS50106"/>
    </source>
</evidence>
<dbReference type="Gene3D" id="1.10.390.10">
    <property type="entry name" value="Neutral Protease Domain 2"/>
    <property type="match status" value="1"/>
</dbReference>
<dbReference type="Gene3D" id="2.60.40.3650">
    <property type="match status" value="1"/>
</dbReference>
<reference evidence="2" key="1">
    <citation type="journal article" date="2014" name="Int. J. Syst. Evol. Microbiol.">
        <title>Complete genome sequence of Corynebacterium casei LMG S-19264T (=DSM 44701T), isolated from a smear-ripened cheese.</title>
        <authorList>
            <consortium name="US DOE Joint Genome Institute (JGI-PGF)"/>
            <person name="Walter F."/>
            <person name="Albersmeier A."/>
            <person name="Kalinowski J."/>
            <person name="Ruckert C."/>
        </authorList>
    </citation>
    <scope>NUCLEOTIDE SEQUENCE</scope>
    <source>
        <strain evidence="2">CGMCC 1.12195</strain>
    </source>
</reference>
<dbReference type="Proteomes" id="UP000660862">
    <property type="component" value="Unassembled WGS sequence"/>
</dbReference>
<keyword evidence="3" id="KW-1185">Reference proteome</keyword>
<sequence>MTTVATSAFAAPRIHFEVSFKEPQAHYAEIKMEISDLRQDYIDVKMPVWTPGSYLVREYAKHVESVEACDADGAYLPVQKISKNTWRIASNKNSSVTLSYRIYGFEVSVRTNFIDDTHAFLSPAATFMYVDGMIDHPATVTVIPPAAWSTISTGLEPVSDKPNTFHAADFDILFDSPIEVGNQDVFTFEAAGVHHEIAMVGGGNYDKERLKTDCATIVEEATRIFGVNPNKRYVFIVHNYQSGGGGLEHLNSTVLGASRNGYQNERSYVGFLGLVAHEYFHLWHVKRLRPIALGPFDYDAENYTTSLWIMEGFTAYFDNLLLRRCDFLNESNYLQALSTDINTVENRAGNKVQPVALASFDAWIKYYRPDENSANTSVSYYNKGALLAMLLDLKILAATQGQKRLDDVLKMAYNEFYVKKQRGFEEHELQSLIEQVAGVPVADIFKAAHTVEPLDYNSYLNAVGYELVNLNDGREQADLGITMSTNDGRTVVTGVNRGTGAWDGGINVRDEIIAINGERLDANGRELNRVLQTATIGDELRVLVARDGKIRELKITLGKDTKGAFSILPLQNASAAQEKLGKIWLSLD</sequence>